<keyword evidence="1" id="KW-0812">Transmembrane</keyword>
<dbReference type="EMBL" id="CM017652">
    <property type="protein sequence ID" value="TYI87370.1"/>
    <property type="molecule type" value="Genomic_DNA"/>
</dbReference>
<keyword evidence="1" id="KW-1133">Transmembrane helix</keyword>
<evidence type="ECO:0000313" key="3">
    <source>
        <dbReference type="Proteomes" id="UP000323597"/>
    </source>
</evidence>
<name>A0A5D2VES6_GOSMU</name>
<keyword evidence="3" id="KW-1185">Reference proteome</keyword>
<proteinExistence type="predicted"/>
<reference evidence="2 3" key="1">
    <citation type="submission" date="2019-07" db="EMBL/GenBank/DDBJ databases">
        <title>WGS assembly of Gossypium mustelinum.</title>
        <authorList>
            <person name="Chen Z.J."/>
            <person name="Sreedasyam A."/>
            <person name="Ando A."/>
            <person name="Song Q."/>
            <person name="De L."/>
            <person name="Hulse-Kemp A."/>
            <person name="Ding M."/>
            <person name="Ye W."/>
            <person name="Kirkbride R."/>
            <person name="Jenkins J."/>
            <person name="Plott C."/>
            <person name="Lovell J."/>
            <person name="Lin Y.-M."/>
            <person name="Vaughn R."/>
            <person name="Liu B."/>
            <person name="Li W."/>
            <person name="Simpson S."/>
            <person name="Scheffler B."/>
            <person name="Saski C."/>
            <person name="Grover C."/>
            <person name="Hu G."/>
            <person name="Conover J."/>
            <person name="Carlson J."/>
            <person name="Shu S."/>
            <person name="Boston L."/>
            <person name="Williams M."/>
            <person name="Peterson D."/>
            <person name="Mcgee K."/>
            <person name="Jones D."/>
            <person name="Wendel J."/>
            <person name="Stelly D."/>
            <person name="Grimwood J."/>
            <person name="Schmutz J."/>
        </authorList>
    </citation>
    <scope>NUCLEOTIDE SEQUENCE [LARGE SCALE GENOMIC DNA]</scope>
    <source>
        <strain evidence="2">1408120.09</strain>
    </source>
</reference>
<dbReference type="AlphaFoldDB" id="A0A5D2VES6"/>
<sequence>MASDLFGFFFLFIGFMLLSIEYDFDGRWIEWTAYSKDIRFLALQIIVGGPFCSVVNHAVHCPNVHYNF</sequence>
<organism evidence="2 3">
    <name type="scientific">Gossypium mustelinum</name>
    <name type="common">Cotton</name>
    <name type="synonym">Gossypium caicoense</name>
    <dbReference type="NCBI Taxonomy" id="34275"/>
    <lineage>
        <taxon>Eukaryota</taxon>
        <taxon>Viridiplantae</taxon>
        <taxon>Streptophyta</taxon>
        <taxon>Embryophyta</taxon>
        <taxon>Tracheophyta</taxon>
        <taxon>Spermatophyta</taxon>
        <taxon>Magnoliopsida</taxon>
        <taxon>eudicotyledons</taxon>
        <taxon>Gunneridae</taxon>
        <taxon>Pentapetalae</taxon>
        <taxon>rosids</taxon>
        <taxon>malvids</taxon>
        <taxon>Malvales</taxon>
        <taxon>Malvaceae</taxon>
        <taxon>Malvoideae</taxon>
        <taxon>Gossypium</taxon>
    </lineage>
</organism>
<protein>
    <submittedName>
        <fullName evidence="2">Uncharacterized protein</fullName>
    </submittedName>
</protein>
<feature type="transmembrane region" description="Helical" evidence="1">
    <location>
        <begin position="6"/>
        <end position="24"/>
    </location>
</feature>
<dbReference type="Proteomes" id="UP000323597">
    <property type="component" value="Chromosome D04"/>
</dbReference>
<gene>
    <name evidence="2" type="ORF">E1A91_D04G130500v1</name>
</gene>
<evidence type="ECO:0000256" key="1">
    <source>
        <dbReference type="SAM" id="Phobius"/>
    </source>
</evidence>
<evidence type="ECO:0000313" key="2">
    <source>
        <dbReference type="EMBL" id="TYI87370.1"/>
    </source>
</evidence>
<accession>A0A5D2VES6</accession>
<keyword evidence="1" id="KW-0472">Membrane</keyword>